<accession>A0A239F748</accession>
<proteinExistence type="predicted"/>
<dbReference type="Proteomes" id="UP000198304">
    <property type="component" value="Unassembled WGS sequence"/>
</dbReference>
<gene>
    <name evidence="1" type="ORF">SAMN05446037_101218</name>
</gene>
<dbReference type="OrthoDB" id="155244at2"/>
<evidence type="ECO:0000313" key="2">
    <source>
        <dbReference type="Proteomes" id="UP000198304"/>
    </source>
</evidence>
<protein>
    <submittedName>
        <fullName evidence="1">Uncharacterized protein</fullName>
    </submittedName>
</protein>
<reference evidence="1 2" key="1">
    <citation type="submission" date="2017-06" db="EMBL/GenBank/DDBJ databases">
        <authorList>
            <person name="Kim H.J."/>
            <person name="Triplett B.A."/>
        </authorList>
    </citation>
    <scope>NUCLEOTIDE SEQUENCE [LARGE SCALE GENOMIC DNA]</scope>
    <source>
        <strain evidence="1 2">SCA</strain>
    </source>
</reference>
<dbReference type="AlphaFoldDB" id="A0A239F748"/>
<dbReference type="RefSeq" id="WP_089283338.1">
    <property type="nucleotide sequence ID" value="NZ_FZOJ01000012.1"/>
</dbReference>
<evidence type="ECO:0000313" key="1">
    <source>
        <dbReference type="EMBL" id="SNS52113.1"/>
    </source>
</evidence>
<organism evidence="1 2">
    <name type="scientific">Anaerovirgula multivorans</name>
    <dbReference type="NCBI Taxonomy" id="312168"/>
    <lineage>
        <taxon>Bacteria</taxon>
        <taxon>Bacillati</taxon>
        <taxon>Bacillota</taxon>
        <taxon>Clostridia</taxon>
        <taxon>Peptostreptococcales</taxon>
        <taxon>Natronincolaceae</taxon>
        <taxon>Anaerovirgula</taxon>
    </lineage>
</organism>
<dbReference type="EMBL" id="FZOJ01000012">
    <property type="protein sequence ID" value="SNS52113.1"/>
    <property type="molecule type" value="Genomic_DNA"/>
</dbReference>
<sequence length="61" mass="7174">MDALNNIKLMDKSKLLQIFDYLNERLKENQLQLEITIYDGSIMTMVYDNRPATKDIDCVFS</sequence>
<name>A0A239F748_9FIRM</name>
<keyword evidence="2" id="KW-1185">Reference proteome</keyword>